<accession>L9XDF3</accession>
<dbReference type="Pfam" id="PF13454">
    <property type="entry name" value="NAD_binding_9"/>
    <property type="match status" value="1"/>
</dbReference>
<comment type="caution">
    <text evidence="2">The sequence shown here is derived from an EMBL/GenBank/DDBJ whole genome shotgun (WGS) entry which is preliminary data.</text>
</comment>
<feature type="domain" description="FAD-dependent urate hydroxylase HpyO/Asp monooxygenase CreE-like FAD/NAD(P)-binding" evidence="1">
    <location>
        <begin position="5"/>
        <end position="166"/>
    </location>
</feature>
<dbReference type="SUPFAM" id="SSF51905">
    <property type="entry name" value="FAD/NAD(P)-binding domain"/>
    <property type="match status" value="1"/>
</dbReference>
<dbReference type="PATRIC" id="fig|1227499.3.peg.1341"/>
<dbReference type="PANTHER" id="PTHR38663:SF1">
    <property type="entry name" value="L-ORNITHINE N(5)-MONOOXYGENASE"/>
    <property type="match status" value="1"/>
</dbReference>
<dbReference type="PANTHER" id="PTHR38663">
    <property type="match status" value="1"/>
</dbReference>
<dbReference type="STRING" id="1227499.C493_06577"/>
<sequence length="415" mass="45469">MYECVIVGGGIHGTYCCQRLLEETGLERSDVLLVDPHERLLESFRRKAAACEMEQLRSTFVHHVGTEPFGLETFAESRDRDDELRSRPNYPPCPTLSLFLDYADYVIDRGDLEALHRRASVESIRRSDADDGSLVLETATEPDATDAANASAERLRTRTCVLAIGHGGRYRTPPWADGVDAVTHVWDGFDPETRADESIVVGGGVTAAQLATCLADREGESVTLCSRHDLEEATTEADPRWINWNHIERHLHRHEPGSRARYEAIRAARNDATVPPTLVERLESAADTGRLSVRYGDVRSARAVDGRVRLLLEDGGCLSADRAILATGFEPVAEHPFVDRVATALDLERGYRGMPVLEDETLAWRDERGESTPLFVTGALAAGTVGPLAGNIAGARRAADRLTAAIADRRALVPA</sequence>
<gene>
    <name evidence="2" type="ORF">C493_06577</name>
</gene>
<dbReference type="InterPro" id="IPR038732">
    <property type="entry name" value="HpyO/CreE_NAD-binding"/>
</dbReference>
<keyword evidence="3" id="KW-1185">Reference proteome</keyword>
<evidence type="ECO:0000259" key="1">
    <source>
        <dbReference type="Pfam" id="PF13454"/>
    </source>
</evidence>
<name>L9XDF3_9EURY</name>
<evidence type="ECO:0000313" key="3">
    <source>
        <dbReference type="Proteomes" id="UP000011602"/>
    </source>
</evidence>
<dbReference type="AlphaFoldDB" id="L9XDF3"/>
<dbReference type="OrthoDB" id="201607at2157"/>
<organism evidence="2 3">
    <name type="scientific">Natronolimnohabitans innermongolicus JCM 12255</name>
    <dbReference type="NCBI Taxonomy" id="1227499"/>
    <lineage>
        <taxon>Archaea</taxon>
        <taxon>Methanobacteriati</taxon>
        <taxon>Methanobacteriota</taxon>
        <taxon>Stenosarchaea group</taxon>
        <taxon>Halobacteria</taxon>
        <taxon>Halobacteriales</taxon>
        <taxon>Natrialbaceae</taxon>
        <taxon>Natronolimnohabitans</taxon>
    </lineage>
</organism>
<evidence type="ECO:0000313" key="2">
    <source>
        <dbReference type="EMBL" id="ELY58648.1"/>
    </source>
</evidence>
<reference evidence="2 3" key="1">
    <citation type="journal article" date="2014" name="PLoS Genet.">
        <title>Phylogenetically driven sequencing of extremely halophilic archaea reveals strategies for static and dynamic osmo-response.</title>
        <authorList>
            <person name="Becker E.A."/>
            <person name="Seitzer P.M."/>
            <person name="Tritt A."/>
            <person name="Larsen D."/>
            <person name="Krusor M."/>
            <person name="Yao A.I."/>
            <person name="Wu D."/>
            <person name="Madern D."/>
            <person name="Eisen J.A."/>
            <person name="Darling A.E."/>
            <person name="Facciotti M.T."/>
        </authorList>
    </citation>
    <scope>NUCLEOTIDE SEQUENCE [LARGE SCALE GENOMIC DNA]</scope>
    <source>
        <strain evidence="2 3">JCM 12255</strain>
    </source>
</reference>
<dbReference type="InterPro" id="IPR036188">
    <property type="entry name" value="FAD/NAD-bd_sf"/>
</dbReference>
<proteinExistence type="predicted"/>
<dbReference type="RefSeq" id="WP_007258618.1">
    <property type="nucleotide sequence ID" value="NZ_AOHZ01000034.1"/>
</dbReference>
<dbReference type="Gene3D" id="3.50.50.60">
    <property type="entry name" value="FAD/NAD(P)-binding domain"/>
    <property type="match status" value="1"/>
</dbReference>
<dbReference type="EMBL" id="AOHZ01000034">
    <property type="protein sequence ID" value="ELY58648.1"/>
    <property type="molecule type" value="Genomic_DNA"/>
</dbReference>
<dbReference type="Proteomes" id="UP000011602">
    <property type="component" value="Unassembled WGS sequence"/>
</dbReference>
<dbReference type="eggNOG" id="arCOG11370">
    <property type="taxonomic scope" value="Archaea"/>
</dbReference>
<protein>
    <recommendedName>
        <fullName evidence="1">FAD-dependent urate hydroxylase HpyO/Asp monooxygenase CreE-like FAD/NAD(P)-binding domain-containing protein</fullName>
    </recommendedName>
</protein>